<sequence length="93" mass="10821">MNWTIYQTVVIILFVVTGAINTISVKFADLEESEGIDGVTREYMHPFVQSCQMFLGMIFNLILFKILFYAFKENSVCTLQIIDMNERKKTIKK</sequence>
<name>A0ABD2MY13_9CUCU</name>
<organism evidence="2 3">
    <name type="scientific">Cryptolaemus montrouzieri</name>
    <dbReference type="NCBI Taxonomy" id="559131"/>
    <lineage>
        <taxon>Eukaryota</taxon>
        <taxon>Metazoa</taxon>
        <taxon>Ecdysozoa</taxon>
        <taxon>Arthropoda</taxon>
        <taxon>Hexapoda</taxon>
        <taxon>Insecta</taxon>
        <taxon>Pterygota</taxon>
        <taxon>Neoptera</taxon>
        <taxon>Endopterygota</taxon>
        <taxon>Coleoptera</taxon>
        <taxon>Polyphaga</taxon>
        <taxon>Cucujiformia</taxon>
        <taxon>Coccinelloidea</taxon>
        <taxon>Coccinellidae</taxon>
        <taxon>Scymninae</taxon>
        <taxon>Scymnini</taxon>
        <taxon>Cryptolaemus</taxon>
    </lineage>
</organism>
<dbReference type="EMBL" id="JABFTP020000042">
    <property type="protein sequence ID" value="KAL3270889.1"/>
    <property type="molecule type" value="Genomic_DNA"/>
</dbReference>
<feature type="transmembrane region" description="Helical" evidence="1">
    <location>
        <begin position="47"/>
        <end position="71"/>
    </location>
</feature>
<evidence type="ECO:0000313" key="3">
    <source>
        <dbReference type="Proteomes" id="UP001516400"/>
    </source>
</evidence>
<evidence type="ECO:0000313" key="2">
    <source>
        <dbReference type="EMBL" id="KAL3270889.1"/>
    </source>
</evidence>
<protein>
    <submittedName>
        <fullName evidence="2">Uncharacterized protein</fullName>
    </submittedName>
</protein>
<reference evidence="2 3" key="1">
    <citation type="journal article" date="2021" name="BMC Biol.">
        <title>Horizontally acquired antibacterial genes associated with adaptive radiation of ladybird beetles.</title>
        <authorList>
            <person name="Li H.S."/>
            <person name="Tang X.F."/>
            <person name="Huang Y.H."/>
            <person name="Xu Z.Y."/>
            <person name="Chen M.L."/>
            <person name="Du X.Y."/>
            <person name="Qiu B.Y."/>
            <person name="Chen P.T."/>
            <person name="Zhang W."/>
            <person name="Slipinski A."/>
            <person name="Escalona H.E."/>
            <person name="Waterhouse R.M."/>
            <person name="Zwick A."/>
            <person name="Pang H."/>
        </authorList>
    </citation>
    <scope>NUCLEOTIDE SEQUENCE [LARGE SCALE GENOMIC DNA]</scope>
    <source>
        <strain evidence="2">SYSU2018</strain>
    </source>
</reference>
<keyword evidence="1" id="KW-0812">Transmembrane</keyword>
<keyword evidence="1" id="KW-0472">Membrane</keyword>
<evidence type="ECO:0000256" key="1">
    <source>
        <dbReference type="SAM" id="Phobius"/>
    </source>
</evidence>
<dbReference type="AlphaFoldDB" id="A0ABD2MY13"/>
<keyword evidence="1" id="KW-1133">Transmembrane helix</keyword>
<gene>
    <name evidence="2" type="ORF">HHI36_021403</name>
</gene>
<dbReference type="Proteomes" id="UP001516400">
    <property type="component" value="Unassembled WGS sequence"/>
</dbReference>
<proteinExistence type="predicted"/>
<keyword evidence="3" id="KW-1185">Reference proteome</keyword>
<accession>A0ABD2MY13</accession>
<comment type="caution">
    <text evidence="2">The sequence shown here is derived from an EMBL/GenBank/DDBJ whole genome shotgun (WGS) entry which is preliminary data.</text>
</comment>
<feature type="transmembrane region" description="Helical" evidence="1">
    <location>
        <begin position="6"/>
        <end position="27"/>
    </location>
</feature>